<evidence type="ECO:0000256" key="2">
    <source>
        <dbReference type="SAM" id="MobiDB-lite"/>
    </source>
</evidence>
<dbReference type="RefSeq" id="WP_050038586.1">
    <property type="nucleotide sequence ID" value="NZ_RQWK01000004.1"/>
</dbReference>
<dbReference type="EMBL" id="RQWK01000004">
    <property type="protein sequence ID" value="KAA9404579.1"/>
    <property type="molecule type" value="Genomic_DNA"/>
</dbReference>
<dbReference type="AlphaFoldDB" id="A0A5J5LED7"/>
<dbReference type="PANTHER" id="PTHR30405:SF21">
    <property type="entry name" value="TRANSPOSASE-RELATED"/>
    <property type="match status" value="1"/>
</dbReference>
<dbReference type="GeneID" id="25157990"/>
<evidence type="ECO:0000313" key="5">
    <source>
        <dbReference type="Proteomes" id="UP000326244"/>
    </source>
</evidence>
<dbReference type="GO" id="GO:0003677">
    <property type="term" value="F:DNA binding"/>
    <property type="evidence" value="ECO:0007669"/>
    <property type="project" value="UniProtKB-KW"/>
</dbReference>
<comment type="caution">
    <text evidence="4">The sequence shown here is derived from an EMBL/GenBank/DDBJ whole genome shotgun (WGS) entry which is preliminary data.</text>
</comment>
<name>A0A5J5LED7_HALHI</name>
<dbReference type="NCBIfam" id="TIGR01766">
    <property type="entry name" value="IS200/IS605 family accessory protein TnpB-like domain"/>
    <property type="match status" value="1"/>
</dbReference>
<sequence length="423" mass="47585">MKTATKTLEATLAPPTAHKERKLCDLLDTYREGLHEGFDAGCDTMNATSDVVTPYDLPYQAKAALCNYVPQLHDTYDAQELDDDHPVRLTNQAAEFDHSPARDYEFTWWAPQPGRGTNFWIPLRINPEQEGLWHDLVDGDASAGQLRLQQNRTSWTLHVTVEFPVEEPEYATDGDDVTHIGLDIGETALITGCALKDGSPTGPFVCDGSRAKHLRKEMHTTLKRLQERDAAEWRIDERFDHYQNALTDIVEKASRRAVEYARRFEKPVLVMENLTYIREELDYGSYMNRRLHAWAFARLQNRVEDKAREAGIPVEYVRPEYTSQTCHACGHIGNRAAQATFRCTNDGCHITKFQGDINGAINVAHRADPWGESVPLKPAGNDSPRDGSVCDSTATHRETSEKHSQMTLSAFHGSVPSTSNSET</sequence>
<dbReference type="Pfam" id="PF07282">
    <property type="entry name" value="Cas12f1-like_TNB"/>
    <property type="match status" value="1"/>
</dbReference>
<gene>
    <name evidence="4" type="ORF">EGO51_18940</name>
</gene>
<evidence type="ECO:0000313" key="4">
    <source>
        <dbReference type="EMBL" id="KAA9404579.1"/>
    </source>
</evidence>
<dbReference type="InterPro" id="IPR051399">
    <property type="entry name" value="RNA-guided_DNA_endo/Transpos"/>
</dbReference>
<dbReference type="PANTHER" id="PTHR30405">
    <property type="entry name" value="TRANSPOSASE"/>
    <property type="match status" value="1"/>
</dbReference>
<feature type="region of interest" description="Disordered" evidence="2">
    <location>
        <begin position="372"/>
        <end position="423"/>
    </location>
</feature>
<dbReference type="InterPro" id="IPR010095">
    <property type="entry name" value="Cas12f1-like_TNB"/>
</dbReference>
<proteinExistence type="predicted"/>
<dbReference type="Proteomes" id="UP000326244">
    <property type="component" value="Unassembled WGS sequence"/>
</dbReference>
<organism evidence="4 5">
    <name type="scientific">Haloarcula hispanica</name>
    <dbReference type="NCBI Taxonomy" id="51589"/>
    <lineage>
        <taxon>Archaea</taxon>
        <taxon>Methanobacteriati</taxon>
        <taxon>Methanobacteriota</taxon>
        <taxon>Stenosarchaea group</taxon>
        <taxon>Halobacteria</taxon>
        <taxon>Halobacteriales</taxon>
        <taxon>Haloarculaceae</taxon>
        <taxon>Haloarcula</taxon>
    </lineage>
</organism>
<keyword evidence="1" id="KW-0238">DNA-binding</keyword>
<accession>A0A5J5LED7</accession>
<dbReference type="NCBIfam" id="NF040570">
    <property type="entry name" value="guided_TnpB"/>
    <property type="match status" value="1"/>
</dbReference>
<feature type="domain" description="Cas12f1-like TNB" evidence="3">
    <location>
        <begin position="296"/>
        <end position="363"/>
    </location>
</feature>
<protein>
    <submittedName>
        <fullName evidence="4">Transposase</fullName>
    </submittedName>
</protein>
<feature type="compositionally biased region" description="Basic and acidic residues" evidence="2">
    <location>
        <begin position="394"/>
        <end position="404"/>
    </location>
</feature>
<evidence type="ECO:0000259" key="3">
    <source>
        <dbReference type="Pfam" id="PF07282"/>
    </source>
</evidence>
<evidence type="ECO:0000256" key="1">
    <source>
        <dbReference type="ARBA" id="ARBA00023125"/>
    </source>
</evidence>
<reference evidence="4 5" key="1">
    <citation type="submission" date="2018-11" db="EMBL/GenBank/DDBJ databases">
        <title>Genomic analysis of Haloarcula hispanica CBA1121.</title>
        <authorList>
            <person name="Kim Y.B."/>
            <person name="Roh S.W."/>
        </authorList>
    </citation>
    <scope>NUCLEOTIDE SEQUENCE [LARGE SCALE GENOMIC DNA]</scope>
    <source>
        <strain evidence="4 5">CBA1121</strain>
    </source>
</reference>